<protein>
    <submittedName>
        <fullName evidence="2">Uncharacterized protein</fullName>
    </submittedName>
</protein>
<evidence type="ECO:0000313" key="2">
    <source>
        <dbReference type="EMBL" id="MFC0674318.1"/>
    </source>
</evidence>
<keyword evidence="3" id="KW-1185">Reference proteome</keyword>
<gene>
    <name evidence="2" type="ORF">ACFFF6_10170</name>
</gene>
<dbReference type="EMBL" id="JBHLSV010000010">
    <property type="protein sequence ID" value="MFC0674318.1"/>
    <property type="molecule type" value="Genomic_DNA"/>
</dbReference>
<feature type="region of interest" description="Disordered" evidence="1">
    <location>
        <begin position="72"/>
        <end position="107"/>
    </location>
</feature>
<evidence type="ECO:0000313" key="3">
    <source>
        <dbReference type="Proteomes" id="UP001589793"/>
    </source>
</evidence>
<name>A0ABV6REG3_9MICO</name>
<sequence length="258" mass="27836">MSIERPDCSAATGMLARAMSRLMRTYSTASGPGSPKTSVPRAITATSMTSCMHTSVHDAMLPVGSRHRIRFDPQKPQRRSTIFSSGAGHEGASCSGRPVAPGARSRLPGGVLPGPCAGHRLRAEHTLSDLRPSRALRARRDEYHLVDELENVTETGDEGGDQARVEAQLRLEGEPVDSLQVQLHVVEPLTEETVVAWPDTSPVAGEQTLAFDVSGQGYARRIHAGTFPPDVVIVFDDGERTVTVPVMQVEFSQETDES</sequence>
<reference evidence="2 3" key="1">
    <citation type="submission" date="2024-09" db="EMBL/GenBank/DDBJ databases">
        <authorList>
            <person name="Sun Q."/>
            <person name="Mori K."/>
        </authorList>
    </citation>
    <scope>NUCLEOTIDE SEQUENCE [LARGE SCALE GENOMIC DNA]</scope>
    <source>
        <strain evidence="2 3">CICC 10874</strain>
    </source>
</reference>
<proteinExistence type="predicted"/>
<dbReference type="Proteomes" id="UP001589793">
    <property type="component" value="Unassembled WGS sequence"/>
</dbReference>
<organism evidence="2 3">
    <name type="scientific">Brachybacterium hainanense</name>
    <dbReference type="NCBI Taxonomy" id="1541174"/>
    <lineage>
        <taxon>Bacteria</taxon>
        <taxon>Bacillati</taxon>
        <taxon>Actinomycetota</taxon>
        <taxon>Actinomycetes</taxon>
        <taxon>Micrococcales</taxon>
        <taxon>Dermabacteraceae</taxon>
        <taxon>Brachybacterium</taxon>
    </lineage>
</organism>
<accession>A0ABV6REG3</accession>
<comment type="caution">
    <text evidence="2">The sequence shown here is derived from an EMBL/GenBank/DDBJ whole genome shotgun (WGS) entry which is preliminary data.</text>
</comment>
<evidence type="ECO:0000256" key="1">
    <source>
        <dbReference type="SAM" id="MobiDB-lite"/>
    </source>
</evidence>